<protein>
    <submittedName>
        <fullName evidence="1">Uncharacterized protein</fullName>
    </submittedName>
</protein>
<evidence type="ECO:0000313" key="2">
    <source>
        <dbReference type="Proteomes" id="UP001159363"/>
    </source>
</evidence>
<sequence>MIIDKFSSAYLTRKQAKEYADTLIVNTALSLAPSNETVIVVGEDVDLLVILIGLCRAENVFFLRPGKDTVSPAKTSPTNAVSSTVAENILFLYAMSGCDITSAMFVQGKIKFLKTLEKNQHIVMMLKYSKTRMLLRGWLQLLGNVCLSHCKAIVGRMCLR</sequence>
<keyword evidence="2" id="KW-1185">Reference proteome</keyword>
<name>A0ABQ9IBZ7_9NEOP</name>
<accession>A0ABQ9IBZ7</accession>
<dbReference type="EMBL" id="JARBHB010000002">
    <property type="protein sequence ID" value="KAJ8894166.1"/>
    <property type="molecule type" value="Genomic_DNA"/>
</dbReference>
<dbReference type="Proteomes" id="UP001159363">
    <property type="component" value="Chromosome 2"/>
</dbReference>
<reference evidence="1 2" key="1">
    <citation type="submission" date="2023-02" db="EMBL/GenBank/DDBJ databases">
        <title>LHISI_Scaffold_Assembly.</title>
        <authorList>
            <person name="Stuart O.P."/>
            <person name="Cleave R."/>
            <person name="Magrath M.J.L."/>
            <person name="Mikheyev A.S."/>
        </authorList>
    </citation>
    <scope>NUCLEOTIDE SEQUENCE [LARGE SCALE GENOMIC DNA]</scope>
    <source>
        <strain evidence="1">Daus_M_001</strain>
        <tissue evidence="1">Leg muscle</tissue>
    </source>
</reference>
<proteinExistence type="predicted"/>
<organism evidence="1 2">
    <name type="scientific">Dryococelus australis</name>
    <dbReference type="NCBI Taxonomy" id="614101"/>
    <lineage>
        <taxon>Eukaryota</taxon>
        <taxon>Metazoa</taxon>
        <taxon>Ecdysozoa</taxon>
        <taxon>Arthropoda</taxon>
        <taxon>Hexapoda</taxon>
        <taxon>Insecta</taxon>
        <taxon>Pterygota</taxon>
        <taxon>Neoptera</taxon>
        <taxon>Polyneoptera</taxon>
        <taxon>Phasmatodea</taxon>
        <taxon>Verophasmatodea</taxon>
        <taxon>Anareolatae</taxon>
        <taxon>Phasmatidae</taxon>
        <taxon>Eurycanthinae</taxon>
        <taxon>Dryococelus</taxon>
    </lineage>
</organism>
<gene>
    <name evidence="1" type="ORF">PR048_006776</name>
</gene>
<evidence type="ECO:0000313" key="1">
    <source>
        <dbReference type="EMBL" id="KAJ8894166.1"/>
    </source>
</evidence>
<comment type="caution">
    <text evidence="1">The sequence shown here is derived from an EMBL/GenBank/DDBJ whole genome shotgun (WGS) entry which is preliminary data.</text>
</comment>